<dbReference type="SMART" id="SM00530">
    <property type="entry name" value="HTH_XRE"/>
    <property type="match status" value="1"/>
</dbReference>
<dbReference type="Gene3D" id="3.30.450.180">
    <property type="match status" value="1"/>
</dbReference>
<dbReference type="GO" id="GO:0003677">
    <property type="term" value="F:DNA binding"/>
    <property type="evidence" value="ECO:0007669"/>
    <property type="project" value="InterPro"/>
</dbReference>
<gene>
    <name evidence="3" type="ORF">AWC16_10495</name>
</gene>
<dbReference type="Proteomes" id="UP000193866">
    <property type="component" value="Unassembled WGS sequence"/>
</dbReference>
<dbReference type="SUPFAM" id="SSF47413">
    <property type="entry name" value="lambda repressor-like DNA-binding domains"/>
    <property type="match status" value="1"/>
</dbReference>
<dbReference type="OrthoDB" id="3608749at2"/>
<accession>A0A1X1YK99</accession>
<dbReference type="Pfam" id="PF13560">
    <property type="entry name" value="HTH_31"/>
    <property type="match status" value="1"/>
</dbReference>
<sequence>MNASGVPERTDIRDFLATRRARISPEQVGLPAGGTQRRVPGLRREEVAVLAGVSTDWYTRLEKGHIRGVSDDVLSAVARALLLDDAETAHLFHLARAAKPARTPRRRTPVKLPASLQQLLDAMTGAAVFVRNGRLDIIATNALGRALYAPVLDEPAWKANIARFNFLDERAADFFPDYAGSMDTTVALLRTEAGRDPYNKDLTELIGELATRSEHFRSRWGTHNVRSHNTGLKHFNHPVVGAVDLSYDSLDVRCTGDDQLVLTGYTAPPGSPADEKLRMLASWSAPTSTARAEEHDGSRTAGQEPRS</sequence>
<dbReference type="Pfam" id="PF17765">
    <property type="entry name" value="MLTR_LBD"/>
    <property type="match status" value="1"/>
</dbReference>
<dbReference type="Gene3D" id="1.10.260.40">
    <property type="entry name" value="lambda repressor-like DNA-binding domains"/>
    <property type="match status" value="1"/>
</dbReference>
<dbReference type="PANTHER" id="PTHR35010">
    <property type="entry name" value="BLL4672 PROTEIN-RELATED"/>
    <property type="match status" value="1"/>
</dbReference>
<evidence type="ECO:0000313" key="4">
    <source>
        <dbReference type="Proteomes" id="UP000193866"/>
    </source>
</evidence>
<dbReference type="InterPro" id="IPR041413">
    <property type="entry name" value="MLTR_LBD"/>
</dbReference>
<dbReference type="InterPro" id="IPR001387">
    <property type="entry name" value="Cro/C1-type_HTH"/>
</dbReference>
<proteinExistence type="predicted"/>
<feature type="region of interest" description="Disordered" evidence="1">
    <location>
        <begin position="280"/>
        <end position="307"/>
    </location>
</feature>
<dbReference type="EMBL" id="LQPG01000017">
    <property type="protein sequence ID" value="ORW11518.1"/>
    <property type="molecule type" value="Genomic_DNA"/>
</dbReference>
<dbReference type="STRING" id="1108812.AWC16_10495"/>
<name>A0A1X1YK99_9MYCO</name>
<keyword evidence="4" id="KW-1185">Reference proteome</keyword>
<dbReference type="AlphaFoldDB" id="A0A1X1YK99"/>
<evidence type="ECO:0000259" key="2">
    <source>
        <dbReference type="SMART" id="SM00530"/>
    </source>
</evidence>
<organism evidence="3 4">
    <name type="scientific">Mycolicibacter longobardus</name>
    <dbReference type="NCBI Taxonomy" id="1108812"/>
    <lineage>
        <taxon>Bacteria</taxon>
        <taxon>Bacillati</taxon>
        <taxon>Actinomycetota</taxon>
        <taxon>Actinomycetes</taxon>
        <taxon>Mycobacteriales</taxon>
        <taxon>Mycobacteriaceae</taxon>
        <taxon>Mycolicibacter</taxon>
    </lineage>
</organism>
<dbReference type="CDD" id="cd00093">
    <property type="entry name" value="HTH_XRE"/>
    <property type="match status" value="1"/>
</dbReference>
<evidence type="ECO:0000256" key="1">
    <source>
        <dbReference type="SAM" id="MobiDB-lite"/>
    </source>
</evidence>
<evidence type="ECO:0000313" key="3">
    <source>
        <dbReference type="EMBL" id="ORW11518.1"/>
    </source>
</evidence>
<protein>
    <submittedName>
        <fullName evidence="3">XRE family transcriptional regulator</fullName>
    </submittedName>
</protein>
<dbReference type="PANTHER" id="PTHR35010:SF2">
    <property type="entry name" value="BLL4672 PROTEIN"/>
    <property type="match status" value="1"/>
</dbReference>
<feature type="domain" description="HTH cro/C1-type" evidence="2">
    <location>
        <begin position="15"/>
        <end position="88"/>
    </location>
</feature>
<comment type="caution">
    <text evidence="3">The sequence shown here is derived from an EMBL/GenBank/DDBJ whole genome shotgun (WGS) entry which is preliminary data.</text>
</comment>
<reference evidence="3 4" key="1">
    <citation type="submission" date="2016-01" db="EMBL/GenBank/DDBJ databases">
        <title>The new phylogeny of the genus Mycobacterium.</title>
        <authorList>
            <person name="Tarcisio F."/>
            <person name="Conor M."/>
            <person name="Antonella G."/>
            <person name="Elisabetta G."/>
            <person name="Giulia F.S."/>
            <person name="Sara T."/>
            <person name="Anna F."/>
            <person name="Clotilde B."/>
            <person name="Roberto B."/>
            <person name="Veronica D.S."/>
            <person name="Fabio R."/>
            <person name="Monica P."/>
            <person name="Olivier J."/>
            <person name="Enrico T."/>
            <person name="Nicola S."/>
        </authorList>
    </citation>
    <scope>NUCLEOTIDE SEQUENCE [LARGE SCALE GENOMIC DNA]</scope>
    <source>
        <strain evidence="3 4">DSM 45394</strain>
    </source>
</reference>
<dbReference type="InterPro" id="IPR010982">
    <property type="entry name" value="Lambda_DNA-bd_dom_sf"/>
</dbReference>
<dbReference type="RefSeq" id="WP_085264429.1">
    <property type="nucleotide sequence ID" value="NZ_JACKVG010000012.1"/>
</dbReference>